<evidence type="ECO:0000313" key="2">
    <source>
        <dbReference type="EMBL" id="QDU24076.1"/>
    </source>
</evidence>
<reference evidence="2 3" key="1">
    <citation type="submission" date="2019-02" db="EMBL/GenBank/DDBJ databases">
        <title>Deep-cultivation of Planctomycetes and their phenomic and genomic characterization uncovers novel biology.</title>
        <authorList>
            <person name="Wiegand S."/>
            <person name="Jogler M."/>
            <person name="Boedeker C."/>
            <person name="Pinto D."/>
            <person name="Vollmers J."/>
            <person name="Rivas-Marin E."/>
            <person name="Kohn T."/>
            <person name="Peeters S.H."/>
            <person name="Heuer A."/>
            <person name="Rast P."/>
            <person name="Oberbeckmann S."/>
            <person name="Bunk B."/>
            <person name="Jeske O."/>
            <person name="Meyerdierks A."/>
            <person name="Storesund J.E."/>
            <person name="Kallscheuer N."/>
            <person name="Luecker S."/>
            <person name="Lage O.M."/>
            <person name="Pohl T."/>
            <person name="Merkel B.J."/>
            <person name="Hornburger P."/>
            <person name="Mueller R.-W."/>
            <person name="Bruemmer F."/>
            <person name="Labrenz M."/>
            <person name="Spormann A.M."/>
            <person name="Op den Camp H."/>
            <person name="Overmann J."/>
            <person name="Amann R."/>
            <person name="Jetten M.S.M."/>
            <person name="Mascher T."/>
            <person name="Medema M.H."/>
            <person name="Devos D.P."/>
            <person name="Kaster A.-K."/>
            <person name="Ovreas L."/>
            <person name="Rohde M."/>
            <person name="Galperin M.Y."/>
            <person name="Jogler C."/>
        </authorList>
    </citation>
    <scope>NUCLEOTIDE SEQUENCE [LARGE SCALE GENOMIC DNA]</scope>
    <source>
        <strain evidence="2 3">ETA_A1</strain>
    </source>
</reference>
<dbReference type="InterPro" id="IPR013517">
    <property type="entry name" value="FG-GAP"/>
</dbReference>
<protein>
    <submittedName>
        <fullName evidence="2">FG-GAP repeat protein</fullName>
    </submittedName>
</protein>
<accession>A0A517Y2Q5</accession>
<dbReference type="OrthoDB" id="8198236at2"/>
<dbReference type="InterPro" id="IPR028994">
    <property type="entry name" value="Integrin_alpha_N"/>
</dbReference>
<keyword evidence="3" id="KW-1185">Reference proteome</keyword>
<proteinExistence type="predicted"/>
<organism evidence="2 3">
    <name type="scientific">Urbifossiella limnaea</name>
    <dbReference type="NCBI Taxonomy" id="2528023"/>
    <lineage>
        <taxon>Bacteria</taxon>
        <taxon>Pseudomonadati</taxon>
        <taxon>Planctomycetota</taxon>
        <taxon>Planctomycetia</taxon>
        <taxon>Gemmatales</taxon>
        <taxon>Gemmataceae</taxon>
        <taxon>Urbifossiella</taxon>
    </lineage>
</organism>
<evidence type="ECO:0000313" key="3">
    <source>
        <dbReference type="Proteomes" id="UP000319576"/>
    </source>
</evidence>
<dbReference type="SUPFAM" id="SSF55486">
    <property type="entry name" value="Metalloproteases ('zincins'), catalytic domain"/>
    <property type="match status" value="1"/>
</dbReference>
<dbReference type="SUPFAM" id="SSF69318">
    <property type="entry name" value="Integrin alpha N-terminal domain"/>
    <property type="match status" value="1"/>
</dbReference>
<dbReference type="GO" id="GO:0008237">
    <property type="term" value="F:metallopeptidase activity"/>
    <property type="evidence" value="ECO:0007669"/>
    <property type="project" value="InterPro"/>
</dbReference>
<dbReference type="AlphaFoldDB" id="A0A517Y2Q5"/>
<dbReference type="InterPro" id="IPR024079">
    <property type="entry name" value="MetalloPept_cat_dom_sf"/>
</dbReference>
<dbReference type="Proteomes" id="UP000319576">
    <property type="component" value="Chromosome"/>
</dbReference>
<dbReference type="EMBL" id="CP036273">
    <property type="protein sequence ID" value="QDU24076.1"/>
    <property type="molecule type" value="Genomic_DNA"/>
</dbReference>
<dbReference type="Gene3D" id="3.40.390.10">
    <property type="entry name" value="Collagenase (Catalytic Domain)"/>
    <property type="match status" value="1"/>
</dbReference>
<dbReference type="Pfam" id="PF13517">
    <property type="entry name" value="FG-GAP_3"/>
    <property type="match status" value="1"/>
</dbReference>
<dbReference type="Gene3D" id="2.130.10.130">
    <property type="entry name" value="Integrin alpha, N-terminal"/>
    <property type="match status" value="1"/>
</dbReference>
<dbReference type="KEGG" id="uli:ETAA1_60890"/>
<sequence>MRNRTDSPPRARLTLEHLEARDTPAFVVQIDYSLDALGFFADPTRRAVLERAVNDVAANLSANLPALTPGNGNTWDATFFNPATGREVRVSNRTIPANTIVLYAGGRDLVGAEAGLGGYGGYAAGGSQAWFDLIRSRGPGFTLWGGALAFDTAGTNWYFGTSAAGIGRSQVDFYSVAAHEFGHALGLGTAPTWTSQVRNGAFVGPQASALYGGPVPLAGTSHWADGISVGGQVVALDPTATLGGRVTFSALDYAALRDVGWNASAAAPPPAAPSPPPFVPVPLNNPRTAPAPVVLTGPADGTGRAYTLSADGFLRPAGDAVPAFPGYAGVTRGVAADFTGDGVEDLAFGTGPGAAAGVRIVNGATGADVASGVVLDGFGGGVFLAAADVDRDGRAELAVSADAGGGTRVSVYKVTGGRLVPLADFLAFGDPGFRGGSRVAMADMNRDGAAELIVGAGLGGGPRVAVYDGAALARGQAARLVPDFFALDPALRSGVYVAAADLDGDGRGDVIYSTGVTGGPRVRVVSGALLIANPGADMAALPALADFFTWDSRDRKGLRVAARDLDGDGKAELIAASADPANPFVRVIPLGQLGNPTGPLQNPLGTGVTLDGVYPG</sequence>
<name>A0A517Y2Q5_9BACT</name>
<keyword evidence="1" id="KW-0732">Signal</keyword>
<evidence type="ECO:0000256" key="1">
    <source>
        <dbReference type="ARBA" id="ARBA00022729"/>
    </source>
</evidence>
<dbReference type="RefSeq" id="WP_145244271.1">
    <property type="nucleotide sequence ID" value="NZ_CP036273.1"/>
</dbReference>
<gene>
    <name evidence="2" type="ORF">ETAA1_60890</name>
</gene>